<dbReference type="InterPro" id="IPR028081">
    <property type="entry name" value="Leu-bd"/>
</dbReference>
<evidence type="ECO:0000256" key="2">
    <source>
        <dbReference type="ARBA" id="ARBA00022448"/>
    </source>
</evidence>
<dbReference type="CDD" id="cd06338">
    <property type="entry name" value="PBP1_ABC_ligand_binding-like"/>
    <property type="match status" value="1"/>
</dbReference>
<dbReference type="InterPro" id="IPR028082">
    <property type="entry name" value="Peripla_BP_I"/>
</dbReference>
<evidence type="ECO:0000256" key="4">
    <source>
        <dbReference type="ARBA" id="ARBA00022970"/>
    </source>
</evidence>
<evidence type="ECO:0000256" key="3">
    <source>
        <dbReference type="ARBA" id="ARBA00022729"/>
    </source>
</evidence>
<dbReference type="Pfam" id="PF13458">
    <property type="entry name" value="Peripla_BP_6"/>
    <property type="match status" value="1"/>
</dbReference>
<protein>
    <submittedName>
        <fullName evidence="7">ABC transporter substrate-binding protein</fullName>
    </submittedName>
</protein>
<reference evidence="7 8" key="1">
    <citation type="submission" date="2019-10" db="EMBL/GenBank/DDBJ databases">
        <title>Georgenia wutianyii sp. nov. and Georgenia yuyongxinii sp. nov. isolated from plateau pika (Ochotona curzoniae) in the Qinghai-Tibet plateau of China.</title>
        <authorList>
            <person name="Tian Z."/>
        </authorList>
    </citation>
    <scope>NUCLEOTIDE SEQUENCE [LARGE SCALE GENOMIC DNA]</scope>
    <source>
        <strain evidence="7 8">JCM 19765</strain>
    </source>
</reference>
<dbReference type="Proteomes" id="UP000437709">
    <property type="component" value="Unassembled WGS sequence"/>
</dbReference>
<dbReference type="EMBL" id="WHPC01000092">
    <property type="protein sequence ID" value="MPV38606.1"/>
    <property type="molecule type" value="Genomic_DNA"/>
</dbReference>
<evidence type="ECO:0000313" key="8">
    <source>
        <dbReference type="Proteomes" id="UP000437709"/>
    </source>
</evidence>
<evidence type="ECO:0000259" key="6">
    <source>
        <dbReference type="Pfam" id="PF13458"/>
    </source>
</evidence>
<sequence>MSTRKLARWSALAGAAALVLAACGSTDATGDGGTGDATGDSAGNDDPIVIGISLPLTGDFAEPGKGVQRGYQTWAQVVNDNGGLLGRQVELKILDDASDAARVVSDYEALIAQDQVDLVVGPFSTRLVVPASRVANEYGMLFVEPAAAAAEVFENGFDNIFYAAPAIAPDHYNHLLDYIEAMPEDERPKTAAVAAQDDPFAQGTAYGMRDGLVELGVEIVVDEVYPPNATDMNAIAAQIADADPDVLIGGTLYQDAVNMILALQQLDYQPKMAMFSTAPTNTEFVEAVGDAAEGVIAPTGYSIESPFPSNEEFVAANIELHGQEPAEDEANAYTTGQVVAAAVEAVGCAEQGECQQKLIDWLHENEVDTVVGPLAWDEAGRPNGAHLIQQYIDGEITIVLPADAAEAELVYPKPEW</sequence>
<dbReference type="Gene3D" id="3.40.50.2300">
    <property type="match status" value="2"/>
</dbReference>
<dbReference type="PANTHER" id="PTHR30483:SF37">
    <property type="entry name" value="ABC TRANSPORTER SUBSTRATE-BINDING PROTEIN"/>
    <property type="match status" value="1"/>
</dbReference>
<keyword evidence="4" id="KW-0029">Amino-acid transport</keyword>
<dbReference type="PANTHER" id="PTHR30483">
    <property type="entry name" value="LEUCINE-SPECIFIC-BINDING PROTEIN"/>
    <property type="match status" value="1"/>
</dbReference>
<accession>A0A6N7ER64</accession>
<feature type="chain" id="PRO_5038556652" evidence="5">
    <location>
        <begin position="22"/>
        <end position="416"/>
    </location>
</feature>
<dbReference type="InterPro" id="IPR051010">
    <property type="entry name" value="BCAA_transport"/>
</dbReference>
<comment type="caution">
    <text evidence="7">The sequence shown here is derived from an EMBL/GenBank/DDBJ whole genome shotgun (WGS) entry which is preliminary data.</text>
</comment>
<proteinExistence type="inferred from homology"/>
<dbReference type="GO" id="GO:0006865">
    <property type="term" value="P:amino acid transport"/>
    <property type="evidence" value="ECO:0007669"/>
    <property type="project" value="UniProtKB-KW"/>
</dbReference>
<dbReference type="OrthoDB" id="7337537at2"/>
<name>A0A6N7ER64_9MICO</name>
<dbReference type="PROSITE" id="PS51257">
    <property type="entry name" value="PROKAR_LIPOPROTEIN"/>
    <property type="match status" value="1"/>
</dbReference>
<keyword evidence="2" id="KW-0813">Transport</keyword>
<evidence type="ECO:0000256" key="1">
    <source>
        <dbReference type="ARBA" id="ARBA00010062"/>
    </source>
</evidence>
<evidence type="ECO:0000313" key="7">
    <source>
        <dbReference type="EMBL" id="MPV38606.1"/>
    </source>
</evidence>
<feature type="signal peptide" evidence="5">
    <location>
        <begin position="1"/>
        <end position="21"/>
    </location>
</feature>
<keyword evidence="8" id="KW-1185">Reference proteome</keyword>
<dbReference type="RefSeq" id="WP_152193812.1">
    <property type="nucleotide sequence ID" value="NZ_VUKD01000001.1"/>
</dbReference>
<dbReference type="InterPro" id="IPR000709">
    <property type="entry name" value="Leu_Ile_Val-bd"/>
</dbReference>
<feature type="domain" description="Leucine-binding protein" evidence="6">
    <location>
        <begin position="47"/>
        <end position="390"/>
    </location>
</feature>
<evidence type="ECO:0000256" key="5">
    <source>
        <dbReference type="SAM" id="SignalP"/>
    </source>
</evidence>
<dbReference type="SUPFAM" id="SSF53822">
    <property type="entry name" value="Periplasmic binding protein-like I"/>
    <property type="match status" value="1"/>
</dbReference>
<comment type="similarity">
    <text evidence="1">Belongs to the leucine-binding protein family.</text>
</comment>
<gene>
    <name evidence="7" type="ORF">GB881_16430</name>
</gene>
<keyword evidence="3 5" id="KW-0732">Signal</keyword>
<dbReference type="PRINTS" id="PR00337">
    <property type="entry name" value="LEUILEVALBP"/>
</dbReference>
<organism evidence="7 8">
    <name type="scientific">Georgenia subflava</name>
    <dbReference type="NCBI Taxonomy" id="1622177"/>
    <lineage>
        <taxon>Bacteria</taxon>
        <taxon>Bacillati</taxon>
        <taxon>Actinomycetota</taxon>
        <taxon>Actinomycetes</taxon>
        <taxon>Micrococcales</taxon>
        <taxon>Bogoriellaceae</taxon>
        <taxon>Georgenia</taxon>
    </lineage>
</organism>
<dbReference type="AlphaFoldDB" id="A0A6N7ER64"/>